<reference evidence="2" key="1">
    <citation type="journal article" date="2019" name="Int. J. Syst. Evol. Microbiol.">
        <title>The Global Catalogue of Microorganisms (GCM) 10K type strain sequencing project: providing services to taxonomists for standard genome sequencing and annotation.</title>
        <authorList>
            <consortium name="The Broad Institute Genomics Platform"/>
            <consortium name="The Broad Institute Genome Sequencing Center for Infectious Disease"/>
            <person name="Wu L."/>
            <person name="Ma J."/>
        </authorList>
    </citation>
    <scope>NUCLEOTIDE SEQUENCE [LARGE SCALE GENOMIC DNA]</scope>
    <source>
        <strain evidence="2">CCUG 39402</strain>
    </source>
</reference>
<gene>
    <name evidence="1" type="ORF">ACFQND_18295</name>
</gene>
<organism evidence="1 2">
    <name type="scientific">Polaromonas aquatica</name>
    <dbReference type="NCBI Taxonomy" id="332657"/>
    <lineage>
        <taxon>Bacteria</taxon>
        <taxon>Pseudomonadati</taxon>
        <taxon>Pseudomonadota</taxon>
        <taxon>Betaproteobacteria</taxon>
        <taxon>Burkholderiales</taxon>
        <taxon>Comamonadaceae</taxon>
        <taxon>Polaromonas</taxon>
    </lineage>
</organism>
<dbReference type="Gene3D" id="3.40.50.150">
    <property type="entry name" value="Vaccinia Virus protein VP39"/>
    <property type="match status" value="1"/>
</dbReference>
<evidence type="ECO:0000313" key="1">
    <source>
        <dbReference type="EMBL" id="MFC6283179.1"/>
    </source>
</evidence>
<dbReference type="CDD" id="cd02440">
    <property type="entry name" value="AdoMet_MTases"/>
    <property type="match status" value="1"/>
</dbReference>
<dbReference type="RefSeq" id="WP_371436923.1">
    <property type="nucleotide sequence ID" value="NZ_JBHSRS010000082.1"/>
</dbReference>
<dbReference type="Pfam" id="PF13489">
    <property type="entry name" value="Methyltransf_23"/>
    <property type="match status" value="1"/>
</dbReference>
<keyword evidence="2" id="KW-1185">Reference proteome</keyword>
<dbReference type="EMBL" id="JBHSRS010000082">
    <property type="protein sequence ID" value="MFC6283179.1"/>
    <property type="molecule type" value="Genomic_DNA"/>
</dbReference>
<proteinExistence type="predicted"/>
<name>A0ABW1TZX8_9BURK</name>
<evidence type="ECO:0000313" key="2">
    <source>
        <dbReference type="Proteomes" id="UP001596270"/>
    </source>
</evidence>
<sequence length="338" mass="37539">MLSLLPQNKVAVLERCPICDKSAFSTSGASVNIIDTLRRWEGVVGRPFPKEVWNAYSQHEYKPLTLKECVECGFGRFEPVVSGNAGFYEFISAVDYYNEEKWEFGAALSQLQIAGANRILDVGCGSGIFLDYLRRQMPDAQLFGYDLNAELLASLPARGLSVLSGDLNQIKAKTQSGEVPPFDAICMLQVLEHANDPIDMLQTFLGLLRPGGLLIVTTPDAGGPIKNFPDALTELPPHHVTRWTEATFEALFKRLKLKMSSIQHEPLPDYLWDAYLPVMWDEPIWPTQIFDPLARRLGMITVGERSGFAAKEMKEAGIRRLYGVPSHTIFVAATSVCG</sequence>
<comment type="caution">
    <text evidence="1">The sequence shown here is derived from an EMBL/GenBank/DDBJ whole genome shotgun (WGS) entry which is preliminary data.</text>
</comment>
<dbReference type="InterPro" id="IPR029063">
    <property type="entry name" value="SAM-dependent_MTases_sf"/>
</dbReference>
<protein>
    <submittedName>
        <fullName evidence="1">Trans-aconitate 2-methyltransferase</fullName>
    </submittedName>
</protein>
<dbReference type="SUPFAM" id="SSF53335">
    <property type="entry name" value="S-adenosyl-L-methionine-dependent methyltransferases"/>
    <property type="match status" value="1"/>
</dbReference>
<dbReference type="Proteomes" id="UP001596270">
    <property type="component" value="Unassembled WGS sequence"/>
</dbReference>
<accession>A0ABW1TZX8</accession>
<dbReference type="PANTHER" id="PTHR43861">
    <property type="entry name" value="TRANS-ACONITATE 2-METHYLTRANSFERASE-RELATED"/>
    <property type="match status" value="1"/>
</dbReference>